<accession>A0A135TF73</accession>
<dbReference type="GO" id="GO:0005783">
    <property type="term" value="C:endoplasmic reticulum"/>
    <property type="evidence" value="ECO:0007669"/>
    <property type="project" value="TreeGrafter"/>
</dbReference>
<evidence type="ECO:0000313" key="5">
    <source>
        <dbReference type="Proteomes" id="UP000070054"/>
    </source>
</evidence>
<protein>
    <submittedName>
        <fullName evidence="4">Cytochrome b5-like Heme/Steroid binding domain-containing protein</fullName>
    </submittedName>
</protein>
<dbReference type="PANTHER" id="PTHR10281:SF115">
    <property type="entry name" value="BINDING PROTEIN, PUTATIVE (AFU_ORTHOLOGUE AFUA_4G06240)-RELATED"/>
    <property type="match status" value="1"/>
</dbReference>
<dbReference type="Proteomes" id="UP000070054">
    <property type="component" value="Unassembled WGS sequence"/>
</dbReference>
<keyword evidence="5" id="KW-1185">Reference proteome</keyword>
<comment type="caution">
    <text evidence="4">The sequence shown here is derived from an EMBL/GenBank/DDBJ whole genome shotgun (WGS) entry which is preliminary data.</text>
</comment>
<dbReference type="PANTHER" id="PTHR10281">
    <property type="entry name" value="MEMBRANE-ASSOCIATED PROGESTERONE RECEPTOR COMPONENT-RELATED"/>
    <property type="match status" value="1"/>
</dbReference>
<feature type="domain" description="Cytochrome b5 heme-binding" evidence="3">
    <location>
        <begin position="21"/>
        <end position="134"/>
    </location>
</feature>
<proteinExistence type="inferred from homology"/>
<comment type="similarity">
    <text evidence="1">Belongs to the cytochrome b5 family. MAPR subfamily.</text>
</comment>
<name>A0A135TF73_9PEZI</name>
<evidence type="ECO:0000256" key="2">
    <source>
        <dbReference type="SAM" id="MobiDB-lite"/>
    </source>
</evidence>
<gene>
    <name evidence="4" type="ORF">CNYM01_13152</name>
</gene>
<evidence type="ECO:0000313" key="4">
    <source>
        <dbReference type="EMBL" id="KXH46823.1"/>
    </source>
</evidence>
<dbReference type="EMBL" id="JEMN01001137">
    <property type="protein sequence ID" value="KXH46823.1"/>
    <property type="molecule type" value="Genomic_DNA"/>
</dbReference>
<dbReference type="SMART" id="SM01117">
    <property type="entry name" value="Cyt-b5"/>
    <property type="match status" value="1"/>
</dbReference>
<dbReference type="SUPFAM" id="SSF55856">
    <property type="entry name" value="Cytochrome b5-like heme/steroid binding domain"/>
    <property type="match status" value="1"/>
</dbReference>
<evidence type="ECO:0000256" key="1">
    <source>
        <dbReference type="ARBA" id="ARBA00038357"/>
    </source>
</evidence>
<reference evidence="4 5" key="1">
    <citation type="submission" date="2014-02" db="EMBL/GenBank/DDBJ databases">
        <title>The genome sequence of Colletotrichum nymphaeae SA-01.</title>
        <authorList>
            <person name="Baroncelli R."/>
            <person name="Thon M.R."/>
        </authorList>
    </citation>
    <scope>NUCLEOTIDE SEQUENCE [LARGE SCALE GENOMIC DNA]</scope>
    <source>
        <strain evidence="4 5">SA-01</strain>
    </source>
</reference>
<evidence type="ECO:0000259" key="3">
    <source>
        <dbReference type="SMART" id="SM01117"/>
    </source>
</evidence>
<dbReference type="GO" id="GO:0016020">
    <property type="term" value="C:membrane"/>
    <property type="evidence" value="ECO:0007669"/>
    <property type="project" value="TreeGrafter"/>
</dbReference>
<dbReference type="Gene3D" id="3.10.120.10">
    <property type="entry name" value="Cytochrome b5-like heme/steroid binding domain"/>
    <property type="match status" value="1"/>
</dbReference>
<dbReference type="InterPro" id="IPR001199">
    <property type="entry name" value="Cyt_B5-like_heme/steroid-bd"/>
</dbReference>
<organism evidence="4 5">
    <name type="scientific">Colletotrichum nymphaeae SA-01</name>
    <dbReference type="NCBI Taxonomy" id="1460502"/>
    <lineage>
        <taxon>Eukaryota</taxon>
        <taxon>Fungi</taxon>
        <taxon>Dikarya</taxon>
        <taxon>Ascomycota</taxon>
        <taxon>Pezizomycotina</taxon>
        <taxon>Sordariomycetes</taxon>
        <taxon>Hypocreomycetidae</taxon>
        <taxon>Glomerellales</taxon>
        <taxon>Glomerellaceae</taxon>
        <taxon>Colletotrichum</taxon>
        <taxon>Colletotrichum acutatum species complex</taxon>
    </lineage>
</organism>
<feature type="region of interest" description="Disordered" evidence="2">
    <location>
        <begin position="1"/>
        <end position="20"/>
    </location>
</feature>
<dbReference type="InterPro" id="IPR036400">
    <property type="entry name" value="Cyt_B5-like_heme/steroid_sf"/>
</dbReference>
<dbReference type="AlphaFoldDB" id="A0A135TF73"/>
<sequence length="140" mass="15153">MSGKFEPKNPVTLAPPKDDPITLEELAKADGSDPNGKTYVAIKGIVYDVTGNKAYQAGGSYNGKENIHLILESIMTDNPLVFAGKDASRALGKTSTKAEDVSADWQDLPDKEKGVLNDWITFFSKRYNVVGRVAGATNFE</sequence>
<dbReference type="OrthoDB" id="899at2759"/>
<dbReference type="InterPro" id="IPR050577">
    <property type="entry name" value="MAPR/NEUFC/NENF-like"/>
</dbReference>